<proteinExistence type="predicted"/>
<dbReference type="EMBL" id="LTAN01000011">
    <property type="protein sequence ID" value="OBR02173.1"/>
    <property type="molecule type" value="Genomic_DNA"/>
</dbReference>
<reference evidence="2" key="1">
    <citation type="journal article" date="2017" name="BMC Genomics">
        <title>Gapless genome assembly of Colletotrichum higginsianum reveals chromosome structure and association of transposable elements with secondary metabolite gene clusters.</title>
        <authorList>
            <person name="Dallery J.-F."/>
            <person name="Lapalu N."/>
            <person name="Zampounis A."/>
            <person name="Pigne S."/>
            <person name="Luyten I."/>
            <person name="Amselem J."/>
            <person name="Wittenberg A.H.J."/>
            <person name="Zhou S."/>
            <person name="de Queiroz M.V."/>
            <person name="Robin G.P."/>
            <person name="Auger A."/>
            <person name="Hainaut M."/>
            <person name="Henrissat B."/>
            <person name="Kim K.-T."/>
            <person name="Lee Y.-H."/>
            <person name="Lespinet O."/>
            <person name="Schwartz D.C."/>
            <person name="Thon M.R."/>
            <person name="O'Connell R.J."/>
        </authorList>
    </citation>
    <scope>NUCLEOTIDE SEQUENCE [LARGE SCALE GENOMIC DNA]</scope>
    <source>
        <strain evidence="2">IMI 349063</strain>
    </source>
</reference>
<keyword evidence="2" id="KW-1185">Reference proteome</keyword>
<dbReference type="RefSeq" id="XP_018150691.1">
    <property type="nucleotide sequence ID" value="XM_018309448.1"/>
</dbReference>
<dbReference type="Proteomes" id="UP000092177">
    <property type="component" value="Chromosome 11"/>
</dbReference>
<dbReference type="VEuPathDB" id="FungiDB:CH63R_14474"/>
<organism evidence="1 2">
    <name type="scientific">Colletotrichum higginsianum (strain IMI 349063)</name>
    <name type="common">Crucifer anthracnose fungus</name>
    <dbReference type="NCBI Taxonomy" id="759273"/>
    <lineage>
        <taxon>Eukaryota</taxon>
        <taxon>Fungi</taxon>
        <taxon>Dikarya</taxon>
        <taxon>Ascomycota</taxon>
        <taxon>Pezizomycotina</taxon>
        <taxon>Sordariomycetes</taxon>
        <taxon>Hypocreomycetidae</taxon>
        <taxon>Glomerellales</taxon>
        <taxon>Glomerellaceae</taxon>
        <taxon>Colletotrichum</taxon>
        <taxon>Colletotrichum destructivum species complex</taxon>
    </lineage>
</organism>
<protein>
    <submittedName>
        <fullName evidence="1">Uncharacterized protein</fullName>
    </submittedName>
</protein>
<name>A0A1B7XQY7_COLHI</name>
<accession>A0A1B7XQY7</accession>
<evidence type="ECO:0000313" key="1">
    <source>
        <dbReference type="EMBL" id="OBR02173.1"/>
    </source>
</evidence>
<gene>
    <name evidence="1" type="ORF">CH63R_14474</name>
</gene>
<evidence type="ECO:0000313" key="2">
    <source>
        <dbReference type="Proteomes" id="UP000092177"/>
    </source>
</evidence>
<dbReference type="AlphaFoldDB" id="A0A1B7XQY7"/>
<dbReference type="KEGG" id="chig:CH63R_14474"/>
<comment type="caution">
    <text evidence="1">The sequence shown here is derived from an EMBL/GenBank/DDBJ whole genome shotgun (WGS) entry which is preliminary data.</text>
</comment>
<sequence>MGYWGGSGVPFEGITKLPWADDEYPMSPAALESPLLQLADRKASGVCSEKHGAIDDCSAK</sequence>
<dbReference type="GeneID" id="28873555"/>